<evidence type="ECO:0000313" key="4">
    <source>
        <dbReference type="Proteomes" id="UP001159363"/>
    </source>
</evidence>
<dbReference type="EMBL" id="JARBHB010000001">
    <property type="protein sequence ID" value="KAJ8895466.1"/>
    <property type="molecule type" value="Genomic_DNA"/>
</dbReference>
<dbReference type="InterPro" id="IPR036397">
    <property type="entry name" value="RNaseH_sf"/>
</dbReference>
<sequence>MLKIVRTEDTPEGPLLPCSVRRGVTFLCRRGRIGERCKLNSRHVNLKPDTDRHLSCTRSTSVDVCLTPFGVGPLVFARGSMNTEAYGNILDNEMLPTLWCFYGMDSCYFQDDNARCHVSIATMQWYPVNNVRRMDWPAQSPDLNPIEHLWDELDRRVRARQARPKSIAQLMEWLQEEWRGIPVDVLQTLLESMPDSAADAAVTEASHFHPFAHRVFCSVRWADPSPPPPPWHSALPYFPLHWISSSSPRYPTTAPPGEPFKDFLTRHLLRPLPKTPPPTRFLPHVSTLPPPPPPPLTQYPRGAEIPPLIFPDKTTPTQITGRQKKRQEDEERKGEALNSSTKVAVHLQDGHVSEIASDPDDSILPSILISAVPEPAHLPRRRTGFNPGLVTPGFSHMGIVPDDTAGGGFSRGSPVSSAPSFRHWATLISITLTGSQVLAVHSCPEFFTHSLYIFAQLYGDREHGRARTSSGEIRFHRLCSARAMITFSLGRRPERTCVLTCVAAIRCRPVCNQLTRRWHEVQSYRTSIRA</sequence>
<feature type="region of interest" description="Disordered" evidence="1">
    <location>
        <begin position="306"/>
        <end position="340"/>
    </location>
</feature>
<evidence type="ECO:0000256" key="1">
    <source>
        <dbReference type="SAM" id="MobiDB-lite"/>
    </source>
</evidence>
<proteinExistence type="predicted"/>
<evidence type="ECO:0000259" key="2">
    <source>
        <dbReference type="Pfam" id="PF13358"/>
    </source>
</evidence>
<dbReference type="InterPro" id="IPR038717">
    <property type="entry name" value="Tc1-like_DDE_dom"/>
</dbReference>
<comment type="caution">
    <text evidence="3">The sequence shown here is derived from an EMBL/GenBank/DDBJ whole genome shotgun (WGS) entry which is preliminary data.</text>
</comment>
<feature type="compositionally biased region" description="Basic and acidic residues" evidence="1">
    <location>
        <begin position="326"/>
        <end position="335"/>
    </location>
</feature>
<feature type="domain" description="Tc1-like transposase DDE" evidence="2">
    <location>
        <begin position="112"/>
        <end position="165"/>
    </location>
</feature>
<protein>
    <recommendedName>
        <fullName evidence="2">Tc1-like transposase DDE domain-containing protein</fullName>
    </recommendedName>
</protein>
<name>A0ABQ9IFN4_9NEOP</name>
<organism evidence="3 4">
    <name type="scientific">Dryococelus australis</name>
    <dbReference type="NCBI Taxonomy" id="614101"/>
    <lineage>
        <taxon>Eukaryota</taxon>
        <taxon>Metazoa</taxon>
        <taxon>Ecdysozoa</taxon>
        <taxon>Arthropoda</taxon>
        <taxon>Hexapoda</taxon>
        <taxon>Insecta</taxon>
        <taxon>Pterygota</taxon>
        <taxon>Neoptera</taxon>
        <taxon>Polyneoptera</taxon>
        <taxon>Phasmatodea</taxon>
        <taxon>Verophasmatodea</taxon>
        <taxon>Anareolatae</taxon>
        <taxon>Phasmatidae</taxon>
        <taxon>Eurycanthinae</taxon>
        <taxon>Dryococelus</taxon>
    </lineage>
</organism>
<dbReference type="Gene3D" id="3.30.420.10">
    <property type="entry name" value="Ribonuclease H-like superfamily/Ribonuclease H"/>
    <property type="match status" value="1"/>
</dbReference>
<dbReference type="Pfam" id="PF13358">
    <property type="entry name" value="DDE_3"/>
    <property type="match status" value="1"/>
</dbReference>
<dbReference type="Proteomes" id="UP001159363">
    <property type="component" value="Chromosome 1"/>
</dbReference>
<reference evidence="3 4" key="1">
    <citation type="submission" date="2023-02" db="EMBL/GenBank/DDBJ databases">
        <title>LHISI_Scaffold_Assembly.</title>
        <authorList>
            <person name="Stuart O.P."/>
            <person name="Cleave R."/>
            <person name="Magrath M.J.L."/>
            <person name="Mikheyev A.S."/>
        </authorList>
    </citation>
    <scope>NUCLEOTIDE SEQUENCE [LARGE SCALE GENOMIC DNA]</scope>
    <source>
        <strain evidence="3">Daus_M_001</strain>
        <tissue evidence="3">Leg muscle</tissue>
    </source>
</reference>
<evidence type="ECO:0000313" key="3">
    <source>
        <dbReference type="EMBL" id="KAJ8895466.1"/>
    </source>
</evidence>
<gene>
    <name evidence="3" type="ORF">PR048_000799</name>
</gene>
<keyword evidence="4" id="KW-1185">Reference proteome</keyword>
<accession>A0ABQ9IFN4</accession>